<dbReference type="InterPro" id="IPR045159">
    <property type="entry name" value="DCAF7-like"/>
</dbReference>
<dbReference type="RefSeq" id="XP_020072209.1">
    <property type="nucleotide sequence ID" value="XM_020214276.1"/>
</dbReference>
<proteinExistence type="predicted"/>
<dbReference type="OrthoDB" id="1284551at2759"/>
<dbReference type="PROSITE" id="PS00678">
    <property type="entry name" value="WD_REPEATS_1"/>
    <property type="match status" value="1"/>
</dbReference>
<dbReference type="PROSITE" id="PS50294">
    <property type="entry name" value="WD_REPEATS_REGION"/>
    <property type="match status" value="1"/>
</dbReference>
<dbReference type="PANTHER" id="PTHR19919">
    <property type="entry name" value="WD REPEAT CONTAINING PROTEIN"/>
    <property type="match status" value="1"/>
</dbReference>
<dbReference type="InterPro" id="IPR036322">
    <property type="entry name" value="WD40_repeat_dom_sf"/>
</dbReference>
<sequence length="398" mass="43740">MDWSKQKRSSFSMGSLNAPAYPHQHHQNISSSTQQRPVLQQPLSALPVRSAYYESHGPLFCSDWKPTEQHSFHTIAVSSYREHSYNKIEIVEASPELVEQVDGNRGGGGLSLKKFADATVDLPVTKLQWDPSGSNKLVTTTNVLTVWELSPDNRLVAHSTVANKGDDLTRASHPPLTSFDWNKVNPNLIITSSIDTTCTVWDLHRPIYPKTQLIAHDSEVFDVAFIKGSTDIFASVGHDGSVRMFDLRCLEHSTIVYEPRGPEEVGAMPGKTNDMNSLPLLRLATSNTDSNVMATFVGGSDSIAIIDMRYPGYASSMLKGHSSPLNSIQWHPSQSKLLSGADDCQALVWDLKESRLRNGTGLPSGVYGDMMEINNVSWSSDGEWFGVVAGKGLQAVRV</sequence>
<protein>
    <submittedName>
        <fullName evidence="5">WD40 repeat-like protein</fullName>
    </submittedName>
</protein>
<dbReference type="InterPro" id="IPR015943">
    <property type="entry name" value="WD40/YVTN_repeat-like_dom_sf"/>
</dbReference>
<dbReference type="Proteomes" id="UP000094389">
    <property type="component" value="Unassembled WGS sequence"/>
</dbReference>
<feature type="region of interest" description="Disordered" evidence="4">
    <location>
        <begin position="1"/>
        <end position="35"/>
    </location>
</feature>
<dbReference type="STRING" id="983966.A0A1E4S6R9"/>
<reference evidence="5 6" key="1">
    <citation type="journal article" date="2016" name="Proc. Natl. Acad. Sci. U.S.A.">
        <title>Comparative genomics of biotechnologically important yeasts.</title>
        <authorList>
            <person name="Riley R."/>
            <person name="Haridas S."/>
            <person name="Wolfe K.H."/>
            <person name="Lopes M.R."/>
            <person name="Hittinger C.T."/>
            <person name="Goeker M."/>
            <person name="Salamov A.A."/>
            <person name="Wisecaver J.H."/>
            <person name="Long T.M."/>
            <person name="Calvey C.H."/>
            <person name="Aerts A.L."/>
            <person name="Barry K.W."/>
            <person name="Choi C."/>
            <person name="Clum A."/>
            <person name="Coughlan A.Y."/>
            <person name="Deshpande S."/>
            <person name="Douglass A.P."/>
            <person name="Hanson S.J."/>
            <person name="Klenk H.-P."/>
            <person name="LaButti K.M."/>
            <person name="Lapidus A."/>
            <person name="Lindquist E.A."/>
            <person name="Lipzen A.M."/>
            <person name="Meier-Kolthoff J.P."/>
            <person name="Ohm R.A."/>
            <person name="Otillar R.P."/>
            <person name="Pangilinan J.L."/>
            <person name="Peng Y."/>
            <person name="Rokas A."/>
            <person name="Rosa C.A."/>
            <person name="Scheuner C."/>
            <person name="Sibirny A.A."/>
            <person name="Slot J.C."/>
            <person name="Stielow J.B."/>
            <person name="Sun H."/>
            <person name="Kurtzman C.P."/>
            <person name="Blackwell M."/>
            <person name="Grigoriev I.V."/>
            <person name="Jeffries T.W."/>
        </authorList>
    </citation>
    <scope>NUCLEOTIDE SEQUENCE [LARGE SCALE GENOMIC DNA]</scope>
    <source>
        <strain evidence="6">ATCC 18201 / CBS 1600 / BCRC 20928 / JCM 3617 / NBRC 0987 / NRRL Y-1542</strain>
    </source>
</reference>
<evidence type="ECO:0000256" key="3">
    <source>
        <dbReference type="PROSITE-ProRule" id="PRU00221"/>
    </source>
</evidence>
<evidence type="ECO:0000313" key="6">
    <source>
        <dbReference type="Proteomes" id="UP000094389"/>
    </source>
</evidence>
<evidence type="ECO:0000256" key="1">
    <source>
        <dbReference type="ARBA" id="ARBA00022574"/>
    </source>
</evidence>
<gene>
    <name evidence="5" type="ORF">CYBJADRAFT_165929</name>
</gene>
<accession>A0A1E4S6R9</accession>
<name>A0A1E4S6R9_CYBJN</name>
<dbReference type="SMART" id="SM00320">
    <property type="entry name" value="WD40"/>
    <property type="match status" value="4"/>
</dbReference>
<dbReference type="EMBL" id="KV453926">
    <property type="protein sequence ID" value="ODV75170.1"/>
    <property type="molecule type" value="Genomic_DNA"/>
</dbReference>
<keyword evidence="1 3" id="KW-0853">WD repeat</keyword>
<evidence type="ECO:0000256" key="2">
    <source>
        <dbReference type="ARBA" id="ARBA00022737"/>
    </source>
</evidence>
<dbReference type="InterPro" id="IPR019775">
    <property type="entry name" value="WD40_repeat_CS"/>
</dbReference>
<keyword evidence="6" id="KW-1185">Reference proteome</keyword>
<dbReference type="OMA" id="TIAMDAC"/>
<organism evidence="5 6">
    <name type="scientific">Cyberlindnera jadinii (strain ATCC 18201 / CBS 1600 / BCRC 20928 / JCM 3617 / NBRC 0987 / NRRL Y-1542)</name>
    <name type="common">Torula yeast</name>
    <name type="synonym">Candida utilis</name>
    <dbReference type="NCBI Taxonomy" id="983966"/>
    <lineage>
        <taxon>Eukaryota</taxon>
        <taxon>Fungi</taxon>
        <taxon>Dikarya</taxon>
        <taxon>Ascomycota</taxon>
        <taxon>Saccharomycotina</taxon>
        <taxon>Saccharomycetes</taxon>
        <taxon>Phaffomycetales</taxon>
        <taxon>Phaffomycetaceae</taxon>
        <taxon>Cyberlindnera</taxon>
    </lineage>
</organism>
<keyword evidence="2" id="KW-0677">Repeat</keyword>
<dbReference type="Pfam" id="PF00400">
    <property type="entry name" value="WD40"/>
    <property type="match status" value="2"/>
</dbReference>
<evidence type="ECO:0000313" key="5">
    <source>
        <dbReference type="EMBL" id="ODV75170.1"/>
    </source>
</evidence>
<evidence type="ECO:0000256" key="4">
    <source>
        <dbReference type="SAM" id="MobiDB-lite"/>
    </source>
</evidence>
<dbReference type="InterPro" id="IPR001680">
    <property type="entry name" value="WD40_rpt"/>
</dbReference>
<dbReference type="GeneID" id="30988672"/>
<feature type="repeat" description="WD" evidence="3">
    <location>
        <begin position="318"/>
        <end position="359"/>
    </location>
</feature>
<dbReference type="PROSITE" id="PS50082">
    <property type="entry name" value="WD_REPEATS_2"/>
    <property type="match status" value="1"/>
</dbReference>
<dbReference type="AlphaFoldDB" id="A0A1E4S6R9"/>
<dbReference type="Gene3D" id="2.130.10.10">
    <property type="entry name" value="YVTN repeat-like/Quinoprotein amine dehydrogenase"/>
    <property type="match status" value="1"/>
</dbReference>
<dbReference type="SUPFAM" id="SSF50978">
    <property type="entry name" value="WD40 repeat-like"/>
    <property type="match status" value="1"/>
</dbReference>